<dbReference type="Gene3D" id="3.40.50.300">
    <property type="entry name" value="P-loop containing nucleotide triphosphate hydrolases"/>
    <property type="match status" value="1"/>
</dbReference>
<protein>
    <submittedName>
        <fullName evidence="4">Sugar ABC transporter ATP-binding protein</fullName>
    </submittedName>
</protein>
<dbReference type="CDD" id="cd03216">
    <property type="entry name" value="ABC_Carb_Monos_I"/>
    <property type="match status" value="1"/>
</dbReference>
<dbReference type="PROSITE" id="PS50893">
    <property type="entry name" value="ABC_TRANSPORTER_2"/>
    <property type="match status" value="1"/>
</dbReference>
<keyword evidence="5" id="KW-1185">Reference proteome</keyword>
<dbReference type="InterPro" id="IPR003593">
    <property type="entry name" value="AAA+_ATPase"/>
</dbReference>
<dbReference type="Pfam" id="PF00005">
    <property type="entry name" value="ABC_tran"/>
    <property type="match status" value="1"/>
</dbReference>
<sequence>MPDREVLITAEDITVTYGEVTALDGVDFRLNSQEIVGLVGDNGAGKSTLIKCLSGVTQPDSGEIRIKGEAANLSNPRDAKDKGIETAFQDLALADNMTVTQNIFLGREEVQHVGGILPFLDKGKMKQRTEELLDRVNIDISPDEKVKNLSGGERQLVAISRTLLSDPDIVILDEPTSALSVEGAEQVIDLIEGLREQGISIILISHNFEIVKRVVDRMQILYQGTNAGVLPSDAERDEIVSRMVAGQPQQTA</sequence>
<keyword evidence="2 4" id="KW-0067">ATP-binding</keyword>
<gene>
    <name evidence="4" type="ORF">EA473_05250</name>
</gene>
<dbReference type="PANTHER" id="PTHR43790:SF8">
    <property type="entry name" value="SUGAR ABC TRANSPORTER ATP-BINDING PROTEIN"/>
    <property type="match status" value="1"/>
</dbReference>
<dbReference type="GO" id="GO:0016887">
    <property type="term" value="F:ATP hydrolysis activity"/>
    <property type="evidence" value="ECO:0007669"/>
    <property type="project" value="InterPro"/>
</dbReference>
<dbReference type="PROSITE" id="PS00211">
    <property type="entry name" value="ABC_TRANSPORTER_1"/>
    <property type="match status" value="1"/>
</dbReference>
<dbReference type="InterPro" id="IPR050107">
    <property type="entry name" value="ABC_carbohydrate_import_ATPase"/>
</dbReference>
<dbReference type="OrthoDB" id="18209at2157"/>
<evidence type="ECO:0000259" key="3">
    <source>
        <dbReference type="PROSITE" id="PS50893"/>
    </source>
</evidence>
<dbReference type="SMART" id="SM00382">
    <property type="entry name" value="AAA"/>
    <property type="match status" value="1"/>
</dbReference>
<dbReference type="AlphaFoldDB" id="A0A3N6NCP5"/>
<dbReference type="InterPro" id="IPR027417">
    <property type="entry name" value="P-loop_NTPase"/>
</dbReference>
<organism evidence="4 5">
    <name type="scientific">Natrarchaeobius chitinivorans</name>
    <dbReference type="NCBI Taxonomy" id="1679083"/>
    <lineage>
        <taxon>Archaea</taxon>
        <taxon>Methanobacteriati</taxon>
        <taxon>Methanobacteriota</taxon>
        <taxon>Stenosarchaea group</taxon>
        <taxon>Halobacteria</taxon>
        <taxon>Halobacteriales</taxon>
        <taxon>Natrialbaceae</taxon>
        <taxon>Natrarchaeobius</taxon>
    </lineage>
</organism>
<reference evidence="4 5" key="1">
    <citation type="submission" date="2018-10" db="EMBL/GenBank/DDBJ databases">
        <title>Natrarchaeobius chitinivorans gen. nov., sp. nov., and Natrarchaeobius haloalkaliphilus sp. nov., alkaliphilic, chitin-utilizing haloarchaea from hypersaline alkaline lakes.</title>
        <authorList>
            <person name="Sorokin D.Y."/>
            <person name="Elcheninov A.G."/>
            <person name="Kostrikina N.A."/>
            <person name="Bale N.J."/>
            <person name="Sinninghe Damste J.S."/>
            <person name="Khijniak T.V."/>
            <person name="Kublanov I.V."/>
            <person name="Toshchakov S.V."/>
        </authorList>
    </citation>
    <scope>NUCLEOTIDE SEQUENCE [LARGE SCALE GENOMIC DNA]</scope>
    <source>
        <strain evidence="4 5">AArcht4T</strain>
    </source>
</reference>
<evidence type="ECO:0000313" key="5">
    <source>
        <dbReference type="Proteomes" id="UP000282323"/>
    </source>
</evidence>
<dbReference type="InterPro" id="IPR003439">
    <property type="entry name" value="ABC_transporter-like_ATP-bd"/>
</dbReference>
<evidence type="ECO:0000313" key="4">
    <source>
        <dbReference type="EMBL" id="RQG96522.1"/>
    </source>
</evidence>
<feature type="domain" description="ABC transporter" evidence="3">
    <location>
        <begin position="8"/>
        <end position="248"/>
    </location>
</feature>
<evidence type="ECO:0000256" key="2">
    <source>
        <dbReference type="ARBA" id="ARBA00022840"/>
    </source>
</evidence>
<keyword evidence="1" id="KW-0547">Nucleotide-binding</keyword>
<dbReference type="SUPFAM" id="SSF52540">
    <property type="entry name" value="P-loop containing nucleoside triphosphate hydrolases"/>
    <property type="match status" value="1"/>
</dbReference>
<evidence type="ECO:0000256" key="1">
    <source>
        <dbReference type="ARBA" id="ARBA00022741"/>
    </source>
</evidence>
<dbReference type="PANTHER" id="PTHR43790">
    <property type="entry name" value="CARBOHYDRATE TRANSPORT ATP-BINDING PROTEIN MG119-RELATED"/>
    <property type="match status" value="1"/>
</dbReference>
<name>A0A3N6NCP5_NATCH</name>
<accession>A0A3N6NCP5</accession>
<dbReference type="EMBL" id="REGA01000003">
    <property type="protein sequence ID" value="RQG96522.1"/>
    <property type="molecule type" value="Genomic_DNA"/>
</dbReference>
<dbReference type="InterPro" id="IPR017871">
    <property type="entry name" value="ABC_transporter-like_CS"/>
</dbReference>
<proteinExistence type="predicted"/>
<comment type="caution">
    <text evidence="4">The sequence shown here is derived from an EMBL/GenBank/DDBJ whole genome shotgun (WGS) entry which is preliminary data.</text>
</comment>
<dbReference type="Proteomes" id="UP000282323">
    <property type="component" value="Unassembled WGS sequence"/>
</dbReference>
<dbReference type="GO" id="GO:0005524">
    <property type="term" value="F:ATP binding"/>
    <property type="evidence" value="ECO:0007669"/>
    <property type="project" value="UniProtKB-KW"/>
</dbReference>
<dbReference type="RefSeq" id="WP_124194596.1">
    <property type="nucleotide sequence ID" value="NZ_REGA01000003.1"/>
</dbReference>